<accession>A0AA88U6M4</accession>
<dbReference type="GO" id="GO:0030261">
    <property type="term" value="P:chromosome condensation"/>
    <property type="evidence" value="ECO:0007669"/>
    <property type="project" value="TreeGrafter"/>
</dbReference>
<evidence type="ECO:0000256" key="7">
    <source>
        <dbReference type="SAM" id="MobiDB-lite"/>
    </source>
</evidence>
<dbReference type="GO" id="GO:0031492">
    <property type="term" value="F:nucleosomal DNA binding"/>
    <property type="evidence" value="ECO:0007669"/>
    <property type="project" value="TreeGrafter"/>
</dbReference>
<keyword evidence="4 6" id="KW-0238">DNA-binding</keyword>
<dbReference type="InterPro" id="IPR005819">
    <property type="entry name" value="H1/H5"/>
</dbReference>
<feature type="compositionally biased region" description="Basic residues" evidence="7">
    <location>
        <begin position="131"/>
        <end position="148"/>
    </location>
</feature>
<evidence type="ECO:0000313" key="10">
    <source>
        <dbReference type="Proteomes" id="UP001187471"/>
    </source>
</evidence>
<dbReference type="GO" id="GO:0045910">
    <property type="term" value="P:negative regulation of DNA recombination"/>
    <property type="evidence" value="ECO:0007669"/>
    <property type="project" value="TreeGrafter"/>
</dbReference>
<dbReference type="GO" id="GO:0003690">
    <property type="term" value="F:double-stranded DNA binding"/>
    <property type="evidence" value="ECO:0007669"/>
    <property type="project" value="TreeGrafter"/>
</dbReference>
<dbReference type="Pfam" id="PF00538">
    <property type="entry name" value="Linker_histone"/>
    <property type="match status" value="1"/>
</dbReference>
<dbReference type="SUPFAM" id="SSF46785">
    <property type="entry name" value="Winged helix' DNA-binding domain"/>
    <property type="match status" value="1"/>
</dbReference>
<dbReference type="Gene3D" id="1.10.10.10">
    <property type="entry name" value="Winged helix-like DNA-binding domain superfamily/Winged helix DNA-binding domain"/>
    <property type="match status" value="1"/>
</dbReference>
<dbReference type="PANTHER" id="PTHR11467">
    <property type="entry name" value="HISTONE H1"/>
    <property type="match status" value="1"/>
</dbReference>
<comment type="subcellular location">
    <subcellularLocation>
        <location evidence="2">Chromosome</location>
    </subcellularLocation>
    <subcellularLocation>
        <location evidence="1 6">Nucleus</location>
    </subcellularLocation>
</comment>
<reference evidence="9" key="1">
    <citation type="submission" date="2022-12" db="EMBL/GenBank/DDBJ databases">
        <title>Draft genome assemblies for two species of Escallonia (Escalloniales).</title>
        <authorList>
            <person name="Chanderbali A."/>
            <person name="Dervinis C."/>
            <person name="Anghel I."/>
            <person name="Soltis D."/>
            <person name="Soltis P."/>
            <person name="Zapata F."/>
        </authorList>
    </citation>
    <scope>NUCLEOTIDE SEQUENCE</scope>
    <source>
        <strain evidence="9">UCBG92.1500</strain>
        <tissue evidence="9">Leaf</tissue>
    </source>
</reference>
<dbReference type="PANTHER" id="PTHR11467:SF172">
    <property type="entry name" value="HISTONE H1-LIKE"/>
    <property type="match status" value="1"/>
</dbReference>
<dbReference type="GO" id="GO:0030527">
    <property type="term" value="F:structural constituent of chromatin"/>
    <property type="evidence" value="ECO:0007669"/>
    <property type="project" value="InterPro"/>
</dbReference>
<keyword evidence="5 6" id="KW-0539">Nucleus</keyword>
<dbReference type="GO" id="GO:0005634">
    <property type="term" value="C:nucleus"/>
    <property type="evidence" value="ECO:0007669"/>
    <property type="project" value="UniProtKB-SubCell"/>
</dbReference>
<dbReference type="InterPro" id="IPR036390">
    <property type="entry name" value="WH_DNA-bd_sf"/>
</dbReference>
<organism evidence="9 10">
    <name type="scientific">Escallonia rubra</name>
    <dbReference type="NCBI Taxonomy" id="112253"/>
    <lineage>
        <taxon>Eukaryota</taxon>
        <taxon>Viridiplantae</taxon>
        <taxon>Streptophyta</taxon>
        <taxon>Embryophyta</taxon>
        <taxon>Tracheophyta</taxon>
        <taxon>Spermatophyta</taxon>
        <taxon>Magnoliopsida</taxon>
        <taxon>eudicotyledons</taxon>
        <taxon>Gunneridae</taxon>
        <taxon>Pentapetalae</taxon>
        <taxon>asterids</taxon>
        <taxon>campanulids</taxon>
        <taxon>Escalloniales</taxon>
        <taxon>Escalloniaceae</taxon>
        <taxon>Escallonia</taxon>
    </lineage>
</organism>
<dbReference type="GO" id="GO:0006334">
    <property type="term" value="P:nucleosome assembly"/>
    <property type="evidence" value="ECO:0007669"/>
    <property type="project" value="InterPro"/>
</dbReference>
<dbReference type="PROSITE" id="PS51504">
    <property type="entry name" value="H15"/>
    <property type="match status" value="1"/>
</dbReference>
<dbReference type="InterPro" id="IPR036388">
    <property type="entry name" value="WH-like_DNA-bd_sf"/>
</dbReference>
<evidence type="ECO:0000256" key="4">
    <source>
        <dbReference type="ARBA" id="ARBA00023125"/>
    </source>
</evidence>
<sequence length="190" mass="20150">MVSEVASKKAAPGAKKPRAHPPYVEMIEEAIVALKERTGSSQYAIGKFIEEKQKDHLPSNFKKLLLVQLKKLVAGGKLTKVKNSFKISPAASAKPSTTPAGKKAPTKKTVVEKQKTGGAVKAKKAAATPVKAKRVAPKPAVKKPKKVAKTVAVNSPAKKKAAVAKVKKVPAKKVVKKVKSIKSPVKKGKK</sequence>
<evidence type="ECO:0000259" key="8">
    <source>
        <dbReference type="PROSITE" id="PS51504"/>
    </source>
</evidence>
<feature type="domain" description="H15" evidence="8">
    <location>
        <begin position="19"/>
        <end position="89"/>
    </location>
</feature>
<evidence type="ECO:0000256" key="6">
    <source>
        <dbReference type="RuleBase" id="RU003894"/>
    </source>
</evidence>
<protein>
    <recommendedName>
        <fullName evidence="8">H15 domain-containing protein</fullName>
    </recommendedName>
</protein>
<keyword evidence="3 6" id="KW-0158">Chromosome</keyword>
<dbReference type="EMBL" id="JAVXUO010002474">
    <property type="protein sequence ID" value="KAK2972943.1"/>
    <property type="molecule type" value="Genomic_DNA"/>
</dbReference>
<proteinExistence type="inferred from homology"/>
<gene>
    <name evidence="9" type="ORF">RJ640_022000</name>
</gene>
<keyword evidence="10" id="KW-1185">Reference proteome</keyword>
<feature type="compositionally biased region" description="Low complexity" evidence="7">
    <location>
        <begin position="88"/>
        <end position="103"/>
    </location>
</feature>
<dbReference type="AlphaFoldDB" id="A0AA88U6M4"/>
<evidence type="ECO:0000256" key="1">
    <source>
        <dbReference type="ARBA" id="ARBA00004123"/>
    </source>
</evidence>
<comment type="caution">
    <text evidence="9">The sequence shown here is derived from an EMBL/GenBank/DDBJ whole genome shotgun (WGS) entry which is preliminary data.</text>
</comment>
<dbReference type="PRINTS" id="PR00624">
    <property type="entry name" value="HISTONEH5"/>
</dbReference>
<evidence type="ECO:0000256" key="2">
    <source>
        <dbReference type="ARBA" id="ARBA00004286"/>
    </source>
</evidence>
<feature type="region of interest" description="Disordered" evidence="7">
    <location>
        <begin position="85"/>
        <end position="149"/>
    </location>
</feature>
<dbReference type="GO" id="GO:0000786">
    <property type="term" value="C:nucleosome"/>
    <property type="evidence" value="ECO:0007669"/>
    <property type="project" value="InterPro"/>
</dbReference>
<comment type="similarity">
    <text evidence="6">Belongs to the histone H1/H5 family.</text>
</comment>
<dbReference type="SMART" id="SM00526">
    <property type="entry name" value="H15"/>
    <property type="match status" value="1"/>
</dbReference>
<dbReference type="Proteomes" id="UP001187471">
    <property type="component" value="Unassembled WGS sequence"/>
</dbReference>
<evidence type="ECO:0000256" key="3">
    <source>
        <dbReference type="ARBA" id="ARBA00022454"/>
    </source>
</evidence>
<dbReference type="InterPro" id="IPR005818">
    <property type="entry name" value="Histone_H1/H5_H15"/>
</dbReference>
<name>A0AA88U6M4_9ASTE</name>
<feature type="region of interest" description="Disordered" evidence="7">
    <location>
        <begin position="1"/>
        <end position="20"/>
    </location>
</feature>
<evidence type="ECO:0000313" key="9">
    <source>
        <dbReference type="EMBL" id="KAK2972943.1"/>
    </source>
</evidence>
<dbReference type="CDD" id="cd00073">
    <property type="entry name" value="H15"/>
    <property type="match status" value="1"/>
</dbReference>
<evidence type="ECO:0000256" key="5">
    <source>
        <dbReference type="ARBA" id="ARBA00023242"/>
    </source>
</evidence>